<organism evidence="1 2">
    <name type="scientific">Pseudooceanicola marinus</name>
    <dbReference type="NCBI Taxonomy" id="396013"/>
    <lineage>
        <taxon>Bacteria</taxon>
        <taxon>Pseudomonadati</taxon>
        <taxon>Pseudomonadota</taxon>
        <taxon>Alphaproteobacteria</taxon>
        <taxon>Rhodobacterales</taxon>
        <taxon>Paracoccaceae</taxon>
        <taxon>Pseudooceanicola</taxon>
    </lineage>
</organism>
<protein>
    <submittedName>
        <fullName evidence="1">Uncharacterized protein</fullName>
    </submittedName>
</protein>
<evidence type="ECO:0000313" key="2">
    <source>
        <dbReference type="Proteomes" id="UP000193963"/>
    </source>
</evidence>
<dbReference type="AlphaFoldDB" id="A0A1X6ZPB8"/>
<reference evidence="1 2" key="1">
    <citation type="submission" date="2017-03" db="EMBL/GenBank/DDBJ databases">
        <authorList>
            <person name="Afonso C.L."/>
            <person name="Miller P.J."/>
            <person name="Scott M.A."/>
            <person name="Spackman E."/>
            <person name="Goraichik I."/>
            <person name="Dimitrov K.M."/>
            <person name="Suarez D.L."/>
            <person name="Swayne D.E."/>
        </authorList>
    </citation>
    <scope>NUCLEOTIDE SEQUENCE [LARGE SCALE GENOMIC DNA]</scope>
    <source>
        <strain evidence="1 2">CECT 7751</strain>
    </source>
</reference>
<evidence type="ECO:0000313" key="1">
    <source>
        <dbReference type="EMBL" id="SLN57538.1"/>
    </source>
</evidence>
<sequence>MTGTCADPQTYPRGYRIEKLGTFASGKAPEGTRGASLGPGGVHIAPMLKALAAPEAEALGRQILISRLYTD</sequence>
<name>A0A1X6ZPB8_9RHOB</name>
<accession>A0A1X6ZPB8</accession>
<dbReference type="Proteomes" id="UP000193963">
    <property type="component" value="Unassembled WGS sequence"/>
</dbReference>
<dbReference type="EMBL" id="FWFN01000005">
    <property type="protein sequence ID" value="SLN57538.1"/>
    <property type="molecule type" value="Genomic_DNA"/>
</dbReference>
<gene>
    <name evidence="1" type="ORF">PSM7751_02891</name>
</gene>
<proteinExistence type="predicted"/>
<keyword evidence="2" id="KW-1185">Reference proteome</keyword>